<keyword evidence="1" id="KW-0805">Transcription regulation</keyword>
<dbReference type="Gene3D" id="1.10.10.10">
    <property type="entry name" value="Winged helix-like DNA-binding domain superfamily/Winged helix DNA-binding domain"/>
    <property type="match status" value="1"/>
</dbReference>
<dbReference type="SUPFAM" id="SSF100950">
    <property type="entry name" value="NagB/RpiA/CoA transferase-like"/>
    <property type="match status" value="1"/>
</dbReference>
<dbReference type="InterPro" id="IPR037171">
    <property type="entry name" value="NagB/RpiA_transferase-like"/>
</dbReference>
<gene>
    <name evidence="5" type="ORF">FC64_GL000853</name>
</gene>
<dbReference type="InterPro" id="IPR001845">
    <property type="entry name" value="HTH_ArsR_DNA-bd_dom"/>
</dbReference>
<evidence type="ECO:0000256" key="1">
    <source>
        <dbReference type="ARBA" id="ARBA00023015"/>
    </source>
</evidence>
<keyword evidence="2" id="KW-0804">Transcription</keyword>
<dbReference type="STRING" id="1423820.FC64_GL000853"/>
<dbReference type="PROSITE" id="PS50987">
    <property type="entry name" value="HTH_ARSR_2"/>
    <property type="match status" value="1"/>
</dbReference>
<proteinExistence type="predicted"/>
<accession>A0A0R1ZEG1</accession>
<evidence type="ECO:0000259" key="3">
    <source>
        <dbReference type="PROSITE" id="PS50987"/>
    </source>
</evidence>
<protein>
    <submittedName>
        <fullName evidence="5">DeoR family transcriptional regulator</fullName>
    </submittedName>
</protein>
<dbReference type="SMART" id="SM00420">
    <property type="entry name" value="HTH_DEOR"/>
    <property type="match status" value="1"/>
</dbReference>
<keyword evidence="6" id="KW-1185">Reference proteome</keyword>
<comment type="caution">
    <text evidence="5">The sequence shown here is derived from an EMBL/GenBank/DDBJ whole genome shotgun (WGS) entry which is preliminary data.</text>
</comment>
<dbReference type="EMBL" id="AYYZ01000006">
    <property type="protein sequence ID" value="KRM53191.1"/>
    <property type="molecule type" value="Genomic_DNA"/>
</dbReference>
<evidence type="ECO:0000256" key="2">
    <source>
        <dbReference type="ARBA" id="ARBA00023163"/>
    </source>
</evidence>
<sequence>MEGMKMLAEERQQMILEMLKANQFVKVQEICSQTHGSESSVRRDLQTLEEKGLLERVHGGAKINYTLQNEPDMFGKASQHPHAKELIGKQAAQHVKPEDVIFLDAGTTTLAMVDYLPQDQGITVVTNGILHASALAERHIKTIMVGGLLKETTKAIVGVDALNQLSKLRFNKAFLGINGVDQDGYTTPDPDEAAIKEFALTKSQVTFVLADSSKFNKVSFVNVAPLNAATIIVEKLSAKLLHSFKSQTRIEEVQE</sequence>
<dbReference type="Pfam" id="PF00455">
    <property type="entry name" value="DeoRC"/>
    <property type="match status" value="1"/>
</dbReference>
<evidence type="ECO:0000313" key="5">
    <source>
        <dbReference type="EMBL" id="KRM53191.1"/>
    </source>
</evidence>
<feature type="domain" description="HTH deoR-type" evidence="4">
    <location>
        <begin position="8"/>
        <end position="63"/>
    </location>
</feature>
<dbReference type="Pfam" id="PF08220">
    <property type="entry name" value="HTH_DeoR"/>
    <property type="match status" value="1"/>
</dbReference>
<dbReference type="InterPro" id="IPR001034">
    <property type="entry name" value="DeoR_HTH"/>
</dbReference>
<dbReference type="PANTHER" id="PTHR30363:SF56">
    <property type="entry name" value="TRANSCRIPTIONAL REGULATOR, DEOR FAMILY"/>
    <property type="match status" value="1"/>
</dbReference>
<reference evidence="5 6" key="1">
    <citation type="journal article" date="2015" name="Genome Announc.">
        <title>Expanding the biotechnology potential of lactobacilli through comparative genomics of 213 strains and associated genera.</title>
        <authorList>
            <person name="Sun Z."/>
            <person name="Harris H.M."/>
            <person name="McCann A."/>
            <person name="Guo C."/>
            <person name="Argimon S."/>
            <person name="Zhang W."/>
            <person name="Yang X."/>
            <person name="Jeffery I.B."/>
            <person name="Cooney J.C."/>
            <person name="Kagawa T.F."/>
            <person name="Liu W."/>
            <person name="Song Y."/>
            <person name="Salvetti E."/>
            <person name="Wrobel A."/>
            <person name="Rasinkangas P."/>
            <person name="Parkhill J."/>
            <person name="Rea M.C."/>
            <person name="O'Sullivan O."/>
            <person name="Ritari J."/>
            <person name="Douillard F.P."/>
            <person name="Paul Ross R."/>
            <person name="Yang R."/>
            <person name="Briner A.E."/>
            <person name="Felis G.E."/>
            <person name="de Vos W.M."/>
            <person name="Barrangou R."/>
            <person name="Klaenhammer T.R."/>
            <person name="Caufield P.W."/>
            <person name="Cui Y."/>
            <person name="Zhang H."/>
            <person name="O'Toole P.W."/>
        </authorList>
    </citation>
    <scope>NUCLEOTIDE SEQUENCE [LARGE SCALE GENOMIC DNA]</scope>
    <source>
        <strain evidence="5 6">DSM 20653</strain>
    </source>
</reference>
<dbReference type="SMART" id="SM01134">
    <property type="entry name" value="DeoRC"/>
    <property type="match status" value="1"/>
</dbReference>
<organism evidence="5 6">
    <name type="scientific">Ligilactobacillus araffinosus DSM 20653</name>
    <dbReference type="NCBI Taxonomy" id="1423820"/>
    <lineage>
        <taxon>Bacteria</taxon>
        <taxon>Bacillati</taxon>
        <taxon>Bacillota</taxon>
        <taxon>Bacilli</taxon>
        <taxon>Lactobacillales</taxon>
        <taxon>Lactobacillaceae</taxon>
        <taxon>Ligilactobacillus</taxon>
    </lineage>
</organism>
<dbReference type="PANTHER" id="PTHR30363">
    <property type="entry name" value="HTH-TYPE TRANSCRIPTIONAL REGULATOR SRLR-RELATED"/>
    <property type="match status" value="1"/>
</dbReference>
<dbReference type="PATRIC" id="fig|1423820.4.peg.874"/>
<dbReference type="SUPFAM" id="SSF46785">
    <property type="entry name" value="Winged helix' DNA-binding domain"/>
    <property type="match status" value="1"/>
</dbReference>
<dbReference type="InterPro" id="IPR036390">
    <property type="entry name" value="WH_DNA-bd_sf"/>
</dbReference>
<dbReference type="InterPro" id="IPR036388">
    <property type="entry name" value="WH-like_DNA-bd_sf"/>
</dbReference>
<dbReference type="AlphaFoldDB" id="A0A0R1ZEG1"/>
<evidence type="ECO:0000313" key="6">
    <source>
        <dbReference type="Proteomes" id="UP000051291"/>
    </source>
</evidence>
<evidence type="ECO:0000259" key="4">
    <source>
        <dbReference type="PROSITE" id="PS51000"/>
    </source>
</evidence>
<dbReference type="PRINTS" id="PR00037">
    <property type="entry name" value="HTHLACR"/>
</dbReference>
<feature type="domain" description="HTH arsR-type" evidence="3">
    <location>
        <begin position="1"/>
        <end position="98"/>
    </location>
</feature>
<dbReference type="Gene3D" id="3.40.50.1360">
    <property type="match status" value="1"/>
</dbReference>
<name>A0A0R1ZEG1_9LACO</name>
<dbReference type="InterPro" id="IPR014036">
    <property type="entry name" value="DeoR-like_C"/>
</dbReference>
<dbReference type="InterPro" id="IPR050313">
    <property type="entry name" value="Carb_Metab_HTH_regulators"/>
</dbReference>
<dbReference type="GO" id="GO:0003700">
    <property type="term" value="F:DNA-binding transcription factor activity"/>
    <property type="evidence" value="ECO:0007669"/>
    <property type="project" value="InterPro"/>
</dbReference>
<dbReference type="PROSITE" id="PS51000">
    <property type="entry name" value="HTH_DEOR_2"/>
    <property type="match status" value="1"/>
</dbReference>
<dbReference type="Proteomes" id="UP000051291">
    <property type="component" value="Unassembled WGS sequence"/>
</dbReference>